<dbReference type="Pfam" id="PF13730">
    <property type="entry name" value="HTH_36"/>
    <property type="match status" value="1"/>
</dbReference>
<name>A0A418VK22_9PROT</name>
<dbReference type="SUPFAM" id="SSF46785">
    <property type="entry name" value="Winged helix' DNA-binding domain"/>
    <property type="match status" value="1"/>
</dbReference>
<dbReference type="EMBL" id="QYUL01000007">
    <property type="protein sequence ID" value="RJF76492.1"/>
    <property type="molecule type" value="Genomic_DNA"/>
</dbReference>
<feature type="compositionally biased region" description="Basic and acidic residues" evidence="1">
    <location>
        <begin position="188"/>
        <end position="197"/>
    </location>
</feature>
<evidence type="ECO:0000313" key="3">
    <source>
        <dbReference type="Proteomes" id="UP000283458"/>
    </source>
</evidence>
<dbReference type="Gene3D" id="1.10.10.10">
    <property type="entry name" value="Winged helix-like DNA-binding domain superfamily/Winged helix DNA-binding domain"/>
    <property type="match status" value="1"/>
</dbReference>
<keyword evidence="3" id="KW-1185">Reference proteome</keyword>
<feature type="compositionally biased region" description="Polar residues" evidence="1">
    <location>
        <begin position="31"/>
        <end position="50"/>
    </location>
</feature>
<organism evidence="2 3">
    <name type="scientific">Azospirillum cavernae</name>
    <dbReference type="NCBI Taxonomy" id="2320860"/>
    <lineage>
        <taxon>Bacteria</taxon>
        <taxon>Pseudomonadati</taxon>
        <taxon>Pseudomonadota</taxon>
        <taxon>Alphaproteobacteria</taxon>
        <taxon>Rhodospirillales</taxon>
        <taxon>Azospirillaceae</taxon>
        <taxon>Azospirillum</taxon>
    </lineage>
</organism>
<dbReference type="InterPro" id="IPR036390">
    <property type="entry name" value="WH_DNA-bd_sf"/>
</dbReference>
<dbReference type="InterPro" id="IPR036388">
    <property type="entry name" value="WH-like_DNA-bd_sf"/>
</dbReference>
<accession>A0A418VK22</accession>
<sequence>MEESAAFVRPSWSRNPDRRFAGMHRCHHPRSQTMPTLPTPDTDQPNTGQETARWGRIPAWWLSHPDIDADGLAVLAALSTYANVRGECWPSQATLATALKRSRSTVNRILGHLADAAVIEVEPRKSANGGRLSCLYRLRLDPGSGPIVNASAMPVRQRDTAVAVTDSPCVTARQEQPDSNKPDSLAGRGREGVNAERVEDYPLREPQAVPANWMPSAADLAWARAKHTDIDIDRHVEGFVLRCQAHGYRYRDVGAAWRSWLLQDVQAHKAPLVSGTPTVSGTSRMTDKAAAARQQVDIWAGVADCLRQRPSAETSAISFGGGW</sequence>
<dbReference type="OrthoDB" id="7862895at2"/>
<feature type="region of interest" description="Disordered" evidence="1">
    <location>
        <begin position="27"/>
        <end position="50"/>
    </location>
</feature>
<reference evidence="2 3" key="1">
    <citation type="submission" date="2018-09" db="EMBL/GenBank/DDBJ databases">
        <authorList>
            <person name="Zhu H."/>
        </authorList>
    </citation>
    <scope>NUCLEOTIDE SEQUENCE [LARGE SCALE GENOMIC DNA]</scope>
    <source>
        <strain evidence="2 3">K2W22B-5</strain>
    </source>
</reference>
<dbReference type="Proteomes" id="UP000283458">
    <property type="component" value="Unassembled WGS sequence"/>
</dbReference>
<protein>
    <submittedName>
        <fullName evidence="2">Helix-turn-helix domain-containing protein</fullName>
    </submittedName>
</protein>
<proteinExistence type="predicted"/>
<dbReference type="AlphaFoldDB" id="A0A418VK22"/>
<comment type="caution">
    <text evidence="2">The sequence shown here is derived from an EMBL/GenBank/DDBJ whole genome shotgun (WGS) entry which is preliminary data.</text>
</comment>
<evidence type="ECO:0000256" key="1">
    <source>
        <dbReference type="SAM" id="MobiDB-lite"/>
    </source>
</evidence>
<gene>
    <name evidence="2" type="ORF">D3877_28985</name>
</gene>
<feature type="region of interest" description="Disordered" evidence="1">
    <location>
        <begin position="169"/>
        <end position="197"/>
    </location>
</feature>
<evidence type="ECO:0000313" key="2">
    <source>
        <dbReference type="EMBL" id="RJF76492.1"/>
    </source>
</evidence>